<dbReference type="Gene3D" id="3.40.50.150">
    <property type="entry name" value="Vaccinia Virus protein VP39"/>
    <property type="match status" value="1"/>
</dbReference>
<feature type="transmembrane region" description="Helical" evidence="3">
    <location>
        <begin position="86"/>
        <end position="106"/>
    </location>
</feature>
<sequence>MPVTSRKTPAKMAASTAAAAKARQDGELRRRTKDSSSPSAPSTPIFNGPPTEARVQYVEEEERYNNELKQLAEQAKADAAFARRRMVLLAKVVGVITLLAVAAWASQLSLAPVYGGLPAARTHIFVIGFGCFVGWALNADLTLALDRAGVLDWFGAPEMLPVFTVYAPLLHLGLERFSDLLGIYGPLVTEMFTLFPLAALSAATVADCVIEAKVDHLIPRRVPGLIADSVPGLGVWLLYIRIHALVPHMFNFLLGQSIVFTAIGLHALVAVFQAVLAPSALLVVALPGLFHTAMFNYHVQNSFGDALVNSTLVENGWRVLEREQSVTGYVSVLENIEAGYRVMRCDHSLLGGEWVAERGTLLAEPVYGVFAMLEAVRLINRISRVPDTDAKALVIGLGVGTTPSALVTHGIKTTVVEIDPVVHKYAQKYFGLRENTPAIIDDAVSVVTRLVDDSPLRFDYIIHDVFTGGAEPEALFTGQFLADLGSLLNADGVIALNYAGDMALDSTKDVIIRIKQTFRMCRMFREYPPDATLIATSGTDFANGVLFCTNHPYGIDFDTPNEDDYLRTYARQQFLMPKHEVNMDSFIRKSMGSHMKKQRSTWAVIKEDYIGPFWQYRKGKTGPVKRVTNREEAAFGHWKIMRTVVPPRVWELW</sequence>
<dbReference type="OrthoDB" id="2016285at2759"/>
<keyword evidence="3" id="KW-1133">Transmembrane helix</keyword>
<evidence type="ECO:0000256" key="1">
    <source>
        <dbReference type="SAM" id="Coils"/>
    </source>
</evidence>
<gene>
    <name evidence="4" type="ORF">VHEMI07416</name>
</gene>
<accession>A0A0A1TLP4</accession>
<feature type="compositionally biased region" description="Low complexity" evidence="2">
    <location>
        <begin position="10"/>
        <end position="21"/>
    </location>
</feature>
<dbReference type="EMBL" id="CDHN01000004">
    <property type="protein sequence ID" value="CEJ91723.1"/>
    <property type="molecule type" value="Genomic_DNA"/>
</dbReference>
<evidence type="ECO:0000313" key="4">
    <source>
        <dbReference type="EMBL" id="CEJ91723.1"/>
    </source>
</evidence>
<organism evidence="4 5">
    <name type="scientific">[Torrubiella] hemipterigena</name>
    <dbReference type="NCBI Taxonomy" id="1531966"/>
    <lineage>
        <taxon>Eukaryota</taxon>
        <taxon>Fungi</taxon>
        <taxon>Dikarya</taxon>
        <taxon>Ascomycota</taxon>
        <taxon>Pezizomycotina</taxon>
        <taxon>Sordariomycetes</taxon>
        <taxon>Hypocreomycetidae</taxon>
        <taxon>Hypocreales</taxon>
        <taxon>Clavicipitaceae</taxon>
        <taxon>Clavicipitaceae incertae sedis</taxon>
        <taxon>'Torrubiella' clade</taxon>
    </lineage>
</organism>
<feature type="compositionally biased region" description="Polar residues" evidence="2">
    <location>
        <begin position="35"/>
        <end position="45"/>
    </location>
</feature>
<protein>
    <recommendedName>
        <fullName evidence="6">Spermine/spermidine synthase</fullName>
    </recommendedName>
</protein>
<dbReference type="SUPFAM" id="SSF53335">
    <property type="entry name" value="S-adenosyl-L-methionine-dependent methyltransferases"/>
    <property type="match status" value="1"/>
</dbReference>
<keyword evidence="5" id="KW-1185">Reference proteome</keyword>
<dbReference type="STRING" id="1531966.A0A0A1TLP4"/>
<name>A0A0A1TLP4_9HYPO</name>
<proteinExistence type="predicted"/>
<feature type="coiled-coil region" evidence="1">
    <location>
        <begin position="54"/>
        <end position="85"/>
    </location>
</feature>
<feature type="region of interest" description="Disordered" evidence="2">
    <location>
        <begin position="1"/>
        <end position="51"/>
    </location>
</feature>
<dbReference type="AlphaFoldDB" id="A0A0A1TLP4"/>
<feature type="transmembrane region" description="Helical" evidence="3">
    <location>
        <begin position="150"/>
        <end position="171"/>
    </location>
</feature>
<keyword evidence="3" id="KW-0472">Membrane</keyword>
<reference evidence="4 5" key="1">
    <citation type="journal article" date="2015" name="Genome Announc.">
        <title>Draft Genome Sequence and Gene Annotation of the Entomopathogenic Fungus Verticillium hemipterigenum.</title>
        <authorList>
            <person name="Horn F."/>
            <person name="Habel A."/>
            <person name="Scharf D.H."/>
            <person name="Dworschak J."/>
            <person name="Brakhage A.A."/>
            <person name="Guthke R."/>
            <person name="Hertweck C."/>
            <person name="Linde J."/>
        </authorList>
    </citation>
    <scope>NUCLEOTIDE SEQUENCE [LARGE SCALE GENOMIC DNA]</scope>
</reference>
<dbReference type="HOGENOM" id="CLU_017511_2_0_1"/>
<keyword evidence="1" id="KW-0175">Coiled coil</keyword>
<dbReference type="Pfam" id="PF01564">
    <property type="entry name" value="Spermine_synth"/>
    <property type="match status" value="1"/>
</dbReference>
<evidence type="ECO:0000313" key="5">
    <source>
        <dbReference type="Proteomes" id="UP000039046"/>
    </source>
</evidence>
<evidence type="ECO:0000256" key="2">
    <source>
        <dbReference type="SAM" id="MobiDB-lite"/>
    </source>
</evidence>
<dbReference type="NCBIfam" id="NF037959">
    <property type="entry name" value="MFS_SpdSyn"/>
    <property type="match status" value="1"/>
</dbReference>
<evidence type="ECO:0008006" key="6">
    <source>
        <dbReference type="Google" id="ProtNLM"/>
    </source>
</evidence>
<feature type="transmembrane region" description="Helical" evidence="3">
    <location>
        <begin position="118"/>
        <end position="138"/>
    </location>
</feature>
<dbReference type="Proteomes" id="UP000039046">
    <property type="component" value="Unassembled WGS sequence"/>
</dbReference>
<evidence type="ECO:0000256" key="3">
    <source>
        <dbReference type="SAM" id="Phobius"/>
    </source>
</evidence>
<dbReference type="InterPro" id="IPR029063">
    <property type="entry name" value="SAM-dependent_MTases_sf"/>
</dbReference>
<keyword evidence="3" id="KW-0812">Transmembrane</keyword>